<feature type="region of interest" description="Disordered" evidence="1">
    <location>
        <begin position="191"/>
        <end position="229"/>
    </location>
</feature>
<reference evidence="2" key="1">
    <citation type="submission" date="2016-03" db="EMBL/GenBank/DDBJ databases">
        <title>Gut transcriptome analysis on engorged females of Ornithodoros mimon (Acari: Argasidae) and phylogenetic inferences of soft ticks.</title>
        <authorList>
            <person name="Landulfo G.A."/>
            <person name="Giovanni D."/>
            <person name="Carvalho E."/>
            <person name="Junqueira-de-Azevedo I."/>
            <person name="Patane J."/>
            <person name="Mendoca R."/>
            <person name="Barros-Battesti D."/>
        </authorList>
    </citation>
    <scope>NUCLEOTIDE SEQUENCE</scope>
    <source>
        <strain evidence="2">Females</strain>
        <tissue evidence="2">Gut</tissue>
    </source>
</reference>
<protein>
    <submittedName>
        <fullName evidence="2">Uncharacterized protein</fullName>
    </submittedName>
</protein>
<feature type="region of interest" description="Disordered" evidence="1">
    <location>
        <begin position="237"/>
        <end position="256"/>
    </location>
</feature>
<feature type="non-terminal residue" evidence="2">
    <location>
        <position position="1"/>
    </location>
</feature>
<name>A0A147B7E7_9ACAR</name>
<feature type="compositionally biased region" description="Polar residues" evidence="1">
    <location>
        <begin position="199"/>
        <end position="225"/>
    </location>
</feature>
<accession>A0A147B7E7</accession>
<organism evidence="2">
    <name type="scientific">Alectorobius mimon</name>
    <dbReference type="NCBI Taxonomy" id="360319"/>
    <lineage>
        <taxon>Eukaryota</taxon>
        <taxon>Metazoa</taxon>
        <taxon>Ecdysozoa</taxon>
        <taxon>Arthropoda</taxon>
        <taxon>Chelicerata</taxon>
        <taxon>Arachnida</taxon>
        <taxon>Acari</taxon>
        <taxon>Parasitiformes</taxon>
        <taxon>Ixodida</taxon>
        <taxon>Ixodoidea</taxon>
        <taxon>Argasidae</taxon>
        <taxon>Ornithodorinae</taxon>
        <taxon>Alectorobius</taxon>
    </lineage>
</organism>
<sequence length="278" mass="31787">LPNDVRDSAAEIPRLSCQEDQESPLPDVSTMKFQCHVSQTDDVHEVDESKLLPNEVNVEKLRYVFFFDISKKSFFEEVQKAFLPNSLLYFFYQDPSMLLPTKGHPFYKENARNWIYFYPDCGTEYGAYQLAAPAVISWMDEKVPQSVKFLVHGHQKQLKLDNMLRKVIYYPRSRVIDVVLLNRMLNGDFDGQPREECGESSTRGPRTPSAQQNMQSFHQGSTGSAASVPRQRITFGSPRTSSVIQSSRNCTPANTANVSAKRNMVSLKTARKKICWDR</sequence>
<evidence type="ECO:0000313" key="2">
    <source>
        <dbReference type="EMBL" id="JAR86689.1"/>
    </source>
</evidence>
<evidence type="ECO:0000256" key="1">
    <source>
        <dbReference type="SAM" id="MobiDB-lite"/>
    </source>
</evidence>
<dbReference type="EMBL" id="GEIB01001628">
    <property type="protein sequence ID" value="JAR86689.1"/>
    <property type="molecule type" value="Transcribed_RNA"/>
</dbReference>
<dbReference type="AlphaFoldDB" id="A0A147B7E7"/>
<proteinExistence type="predicted"/>